<organism evidence="1 2">
    <name type="scientific">Colletotrichum scovillei</name>
    <dbReference type="NCBI Taxonomy" id="1209932"/>
    <lineage>
        <taxon>Eukaryota</taxon>
        <taxon>Fungi</taxon>
        <taxon>Dikarya</taxon>
        <taxon>Ascomycota</taxon>
        <taxon>Pezizomycotina</taxon>
        <taxon>Sordariomycetes</taxon>
        <taxon>Hypocreomycetidae</taxon>
        <taxon>Glomerellales</taxon>
        <taxon>Glomerellaceae</taxon>
        <taxon>Colletotrichum</taxon>
        <taxon>Colletotrichum acutatum species complex</taxon>
    </lineage>
</organism>
<keyword evidence="2" id="KW-1185">Reference proteome</keyword>
<dbReference type="Proteomes" id="UP000699042">
    <property type="component" value="Unassembled WGS sequence"/>
</dbReference>
<gene>
    <name evidence="1" type="ORF">JMJ77_004861</name>
</gene>
<evidence type="ECO:0000313" key="2">
    <source>
        <dbReference type="Proteomes" id="UP000699042"/>
    </source>
</evidence>
<evidence type="ECO:0000313" key="1">
    <source>
        <dbReference type="EMBL" id="KAG7057473.1"/>
    </source>
</evidence>
<proteinExistence type="predicted"/>
<reference evidence="1" key="1">
    <citation type="submission" date="2021-05" db="EMBL/GenBank/DDBJ databases">
        <title>Comparative genomics of three Colletotrichum scovillei strains and genetic complementation revealed genes involved fungal growth and virulence on chili pepper.</title>
        <authorList>
            <person name="Hsieh D.-K."/>
            <person name="Chuang S.-C."/>
            <person name="Chen C.-Y."/>
            <person name="Chao Y.-T."/>
            <person name="Lu M.-Y.J."/>
            <person name="Lee M.-H."/>
            <person name="Shih M.-C."/>
        </authorList>
    </citation>
    <scope>NUCLEOTIDE SEQUENCE</scope>
    <source>
        <strain evidence="1">Coll-153</strain>
    </source>
</reference>
<sequence>MLVTLLLRHPMGPSRYLVSIRAPSCKDSSCGVQGLVLWIELAT</sequence>
<dbReference type="AlphaFoldDB" id="A0A9P7UK51"/>
<accession>A0A9P7UK51</accession>
<protein>
    <submittedName>
        <fullName evidence="1">Uncharacterized protein</fullName>
    </submittedName>
</protein>
<dbReference type="EMBL" id="JAESDN010000001">
    <property type="protein sequence ID" value="KAG7057473.1"/>
    <property type="molecule type" value="Genomic_DNA"/>
</dbReference>
<name>A0A9P7UK51_9PEZI</name>
<comment type="caution">
    <text evidence="1">The sequence shown here is derived from an EMBL/GenBank/DDBJ whole genome shotgun (WGS) entry which is preliminary data.</text>
</comment>